<evidence type="ECO:0000313" key="3">
    <source>
        <dbReference type="Proteomes" id="UP000054007"/>
    </source>
</evidence>
<gene>
    <name evidence="2" type="ORF">CYLTODRAFT_80941</name>
</gene>
<dbReference type="EMBL" id="KN880610">
    <property type="protein sequence ID" value="KIY64978.1"/>
    <property type="molecule type" value="Genomic_DNA"/>
</dbReference>
<evidence type="ECO:0000313" key="2">
    <source>
        <dbReference type="EMBL" id="KIY64978.1"/>
    </source>
</evidence>
<feature type="compositionally biased region" description="Polar residues" evidence="1">
    <location>
        <begin position="103"/>
        <end position="116"/>
    </location>
</feature>
<feature type="compositionally biased region" description="Polar residues" evidence="1">
    <location>
        <begin position="66"/>
        <end position="77"/>
    </location>
</feature>
<dbReference type="Proteomes" id="UP000054007">
    <property type="component" value="Unassembled WGS sequence"/>
</dbReference>
<accession>A0A0D7B308</accession>
<reference evidence="2 3" key="1">
    <citation type="journal article" date="2015" name="Fungal Genet. Biol.">
        <title>Evolution of novel wood decay mechanisms in Agaricales revealed by the genome sequences of Fistulina hepatica and Cylindrobasidium torrendii.</title>
        <authorList>
            <person name="Floudas D."/>
            <person name="Held B.W."/>
            <person name="Riley R."/>
            <person name="Nagy L.G."/>
            <person name="Koehler G."/>
            <person name="Ransdell A.S."/>
            <person name="Younus H."/>
            <person name="Chow J."/>
            <person name="Chiniquy J."/>
            <person name="Lipzen A."/>
            <person name="Tritt A."/>
            <person name="Sun H."/>
            <person name="Haridas S."/>
            <person name="LaButti K."/>
            <person name="Ohm R.A."/>
            <person name="Kues U."/>
            <person name="Blanchette R.A."/>
            <person name="Grigoriev I.V."/>
            <person name="Minto R.E."/>
            <person name="Hibbett D.S."/>
        </authorList>
    </citation>
    <scope>NUCLEOTIDE SEQUENCE [LARGE SCALE GENOMIC DNA]</scope>
    <source>
        <strain evidence="2 3">FP15055 ss-10</strain>
    </source>
</reference>
<proteinExistence type="predicted"/>
<sequence length="116" mass="12680">MPSPSPPATRPLRPLRSKPGTQPASAPSIPQDYPFNFGSNENQATWPAPFPSAGAKRRHAVISMLDSPTSSASPLNHSSTGRRRTRSTNMEVEEEERPLPFFTPSSPTRSVSRLLQ</sequence>
<evidence type="ECO:0000256" key="1">
    <source>
        <dbReference type="SAM" id="MobiDB-lite"/>
    </source>
</evidence>
<dbReference type="AlphaFoldDB" id="A0A0D7B308"/>
<keyword evidence="3" id="KW-1185">Reference proteome</keyword>
<protein>
    <submittedName>
        <fullName evidence="2">Uncharacterized protein</fullName>
    </submittedName>
</protein>
<organism evidence="2 3">
    <name type="scientific">Cylindrobasidium torrendii FP15055 ss-10</name>
    <dbReference type="NCBI Taxonomy" id="1314674"/>
    <lineage>
        <taxon>Eukaryota</taxon>
        <taxon>Fungi</taxon>
        <taxon>Dikarya</taxon>
        <taxon>Basidiomycota</taxon>
        <taxon>Agaricomycotina</taxon>
        <taxon>Agaricomycetes</taxon>
        <taxon>Agaricomycetidae</taxon>
        <taxon>Agaricales</taxon>
        <taxon>Marasmiineae</taxon>
        <taxon>Physalacriaceae</taxon>
        <taxon>Cylindrobasidium</taxon>
    </lineage>
</organism>
<feature type="region of interest" description="Disordered" evidence="1">
    <location>
        <begin position="1"/>
        <end position="116"/>
    </location>
</feature>
<name>A0A0D7B308_9AGAR</name>